<comment type="caution">
    <text evidence="1">The sequence shown here is derived from an EMBL/GenBank/DDBJ whole genome shotgun (WGS) entry which is preliminary data.</text>
</comment>
<accession>A0AAD2ARW4</accession>
<evidence type="ECO:0000313" key="1">
    <source>
        <dbReference type="EMBL" id="CAJ0683622.1"/>
    </source>
</evidence>
<proteinExistence type="predicted"/>
<dbReference type="AlphaFoldDB" id="A0AAD2ARW4"/>
<protein>
    <submittedName>
        <fullName evidence="1">Uncharacterized protein</fullName>
    </submittedName>
</protein>
<reference evidence="1 2" key="1">
    <citation type="submission" date="2023-07" db="EMBL/GenBank/DDBJ databases">
        <authorList>
            <person name="Peeters C."/>
        </authorList>
    </citation>
    <scope>NUCLEOTIDE SEQUENCE [LARGE SCALE GENOMIC DNA]</scope>
    <source>
        <strain evidence="1 2">LMG 18091</strain>
    </source>
</reference>
<dbReference type="EMBL" id="CATWAF010000001">
    <property type="protein sequence ID" value="CAJ0683622.1"/>
    <property type="molecule type" value="Genomic_DNA"/>
</dbReference>
<name>A0AAD2ARW4_9RALS</name>
<organism evidence="1 2">
    <name type="scientific">Ralstonia wenshanensis</name>
    <dbReference type="NCBI Taxonomy" id="2842456"/>
    <lineage>
        <taxon>Bacteria</taxon>
        <taxon>Pseudomonadati</taxon>
        <taxon>Pseudomonadota</taxon>
        <taxon>Betaproteobacteria</taxon>
        <taxon>Burkholderiales</taxon>
        <taxon>Burkholderiaceae</taxon>
        <taxon>Ralstonia</taxon>
    </lineage>
</organism>
<evidence type="ECO:0000313" key="2">
    <source>
        <dbReference type="Proteomes" id="UP001189915"/>
    </source>
</evidence>
<sequence length="29" mass="3373">MAVARTDRGLTSRTFHLNFETEQAVDYQD</sequence>
<gene>
    <name evidence="1" type="ORF">LMG18091_00017</name>
</gene>
<dbReference type="Proteomes" id="UP001189915">
    <property type="component" value="Unassembled WGS sequence"/>
</dbReference>
<keyword evidence="2" id="KW-1185">Reference proteome</keyword>